<dbReference type="GO" id="GO:0005743">
    <property type="term" value="C:mitochondrial inner membrane"/>
    <property type="evidence" value="ECO:0007669"/>
    <property type="project" value="TreeGrafter"/>
</dbReference>
<evidence type="ECO:0000256" key="1">
    <source>
        <dbReference type="SAM" id="Coils"/>
    </source>
</evidence>
<dbReference type="PANTHER" id="PTHR28106">
    <property type="entry name" value="MITOCHONDRIAL ATPASE COMPLEX SUBUNIT ATP10"/>
    <property type="match status" value="1"/>
</dbReference>
<keyword evidence="1" id="KW-0175">Coiled coil</keyword>
<dbReference type="InterPro" id="IPR007849">
    <property type="entry name" value="ATP10"/>
</dbReference>
<dbReference type="Proteomes" id="UP000320475">
    <property type="component" value="Unassembled WGS sequence"/>
</dbReference>
<dbReference type="PANTHER" id="PTHR28106:SF1">
    <property type="entry name" value="MITOCHONDRIAL ATPASE COMPLEX SUBUNIT ATP10"/>
    <property type="match status" value="1"/>
</dbReference>
<dbReference type="AlphaFoldDB" id="A0A507D8X6"/>
<reference evidence="3 4" key="1">
    <citation type="journal article" date="2019" name="Sci. Rep.">
        <title>Comparative genomics of chytrid fungi reveal insights into the obligate biotrophic and pathogenic lifestyle of Synchytrium endobioticum.</title>
        <authorList>
            <person name="van de Vossenberg B.T.L.H."/>
            <person name="Warris S."/>
            <person name="Nguyen H.D.T."/>
            <person name="van Gent-Pelzer M.P.E."/>
            <person name="Joly D.L."/>
            <person name="van de Geest H.C."/>
            <person name="Bonants P.J.M."/>
            <person name="Smith D.S."/>
            <person name="Levesque C.A."/>
            <person name="van der Lee T.A.J."/>
        </authorList>
    </citation>
    <scope>NUCLEOTIDE SEQUENCE [LARGE SCALE GENOMIC DNA]</scope>
    <source>
        <strain evidence="3 4">LEV6574</strain>
    </source>
</reference>
<dbReference type="Pfam" id="PF05176">
    <property type="entry name" value="ATP-synt_10"/>
    <property type="match status" value="1"/>
</dbReference>
<evidence type="ECO:0000256" key="2">
    <source>
        <dbReference type="SAM" id="MobiDB-lite"/>
    </source>
</evidence>
<evidence type="ECO:0000313" key="4">
    <source>
        <dbReference type="Proteomes" id="UP000320475"/>
    </source>
</evidence>
<evidence type="ECO:0000313" key="3">
    <source>
        <dbReference type="EMBL" id="TPX47817.1"/>
    </source>
</evidence>
<dbReference type="OrthoDB" id="17089at2759"/>
<comment type="caution">
    <text evidence="3">The sequence shown here is derived from an EMBL/GenBank/DDBJ whole genome shotgun (WGS) entry which is preliminary data.</text>
</comment>
<dbReference type="VEuPathDB" id="FungiDB:SeMB42_g01071"/>
<feature type="compositionally biased region" description="Pro residues" evidence="2">
    <location>
        <begin position="35"/>
        <end position="45"/>
    </location>
</feature>
<feature type="coiled-coil region" evidence="1">
    <location>
        <begin position="91"/>
        <end position="118"/>
    </location>
</feature>
<dbReference type="EMBL" id="QEAM01000068">
    <property type="protein sequence ID" value="TPX47817.1"/>
    <property type="molecule type" value="Genomic_DNA"/>
</dbReference>
<proteinExistence type="predicted"/>
<organism evidence="3 4">
    <name type="scientific">Synchytrium endobioticum</name>
    <dbReference type="NCBI Taxonomy" id="286115"/>
    <lineage>
        <taxon>Eukaryota</taxon>
        <taxon>Fungi</taxon>
        <taxon>Fungi incertae sedis</taxon>
        <taxon>Chytridiomycota</taxon>
        <taxon>Chytridiomycota incertae sedis</taxon>
        <taxon>Chytridiomycetes</taxon>
        <taxon>Synchytriales</taxon>
        <taxon>Synchytriaceae</taxon>
        <taxon>Synchytrium</taxon>
    </lineage>
</organism>
<sequence length="294" mass="33769">MSFRSIPMTVRHRGQFFPVIRHLIIAGSHSSSASPQPPLRAPQPLHPRSTRLPETPSQKLAIAKLTARLDEKLNQDVASQLDEKNASQGFVARLEKRLEDEHKQLLQQEAQRKELLKDSRISPAMQQRMENFLDTRNNMRDREALLEEAFQEGYWENTKEMVRLGEKLWDAAKTAIPVVDANPFPNWDGIDLNNKLTNVSTILEGKVALVSFMMTALAEKHVKSYIEPFKQEFRQDSRVKTVMINVEENALRGTAVKWLVVPFIRWRTPKTEQCNYMLHFGPVDRKSVASTRAS</sequence>
<accession>A0A507D8X6</accession>
<gene>
    <name evidence="3" type="ORF">SeLEV6574_g02442</name>
</gene>
<feature type="region of interest" description="Disordered" evidence="2">
    <location>
        <begin position="29"/>
        <end position="56"/>
    </location>
</feature>
<dbReference type="GO" id="GO:0033615">
    <property type="term" value="P:mitochondrial proton-transporting ATP synthase complex assembly"/>
    <property type="evidence" value="ECO:0007669"/>
    <property type="project" value="TreeGrafter"/>
</dbReference>
<protein>
    <submittedName>
        <fullName evidence="3">Uncharacterized protein</fullName>
    </submittedName>
</protein>
<name>A0A507D8X6_9FUNG</name>